<dbReference type="InterPro" id="IPR036412">
    <property type="entry name" value="HAD-like_sf"/>
</dbReference>
<sequence length="191" mass="22614">MKIVFDWDDTALRTHPFYVKYLKENHGDDIPLDEYCTEDNGGSGFLGLMESAHFMDKVEIREGFIPIVRRLIAEGHDIYSCSHRGYHKLGAVLTRKLFTEEEWNLFSDHYFLDPMTTPNKVEFLQEVFDGDDFILFDDRPHFSCQNSEEDAEHIILFDQPWNKNLPFDRVFDFDENFIQTLDKKLEIFSNL</sequence>
<evidence type="ECO:0000313" key="2">
    <source>
        <dbReference type="Proteomes" id="UP000263742"/>
    </source>
</evidence>
<dbReference type="SUPFAM" id="SSF56784">
    <property type="entry name" value="HAD-like"/>
    <property type="match status" value="1"/>
</dbReference>
<accession>A0A384ZWH8</accession>
<dbReference type="Gene3D" id="3.40.50.1000">
    <property type="entry name" value="HAD superfamily/HAD-like"/>
    <property type="match status" value="1"/>
</dbReference>
<evidence type="ECO:0000313" key="1">
    <source>
        <dbReference type="EMBL" id="AXG66596.1"/>
    </source>
</evidence>
<organism evidence="1 2">
    <name type="scientific">Dickeya phage vB_DsoM_JA13</name>
    <dbReference type="NCBI Taxonomy" id="2283030"/>
    <lineage>
        <taxon>Viruses</taxon>
        <taxon>Duplodnaviria</taxon>
        <taxon>Heunggongvirae</taxon>
        <taxon>Uroviricota</taxon>
        <taxon>Caudoviricetes</taxon>
        <taxon>Salmondvirus</taxon>
        <taxon>Salmondvirus JA11</taxon>
    </lineage>
</organism>
<dbReference type="EMBL" id="MH460460">
    <property type="protein sequence ID" value="AXG66596.1"/>
    <property type="molecule type" value="Genomic_DNA"/>
</dbReference>
<name>A0A384ZWH8_9CAUD</name>
<dbReference type="InterPro" id="IPR023214">
    <property type="entry name" value="HAD_sf"/>
</dbReference>
<gene>
    <name evidence="1" type="ORF">JA13_193</name>
</gene>
<reference evidence="1 2" key="1">
    <citation type="journal article" date="2018" name="Front. Microbiol.">
        <title>Jumbo Bacteriophages Are Represented Within an Increasing Diversity of Environmental Viruses Infecting the Emerging Phytopathogen, Dickeya solani.</title>
        <authorList>
            <person name="Day A.W."/>
            <person name="Ahn J."/>
            <person name="Salmond G.P.C."/>
        </authorList>
    </citation>
    <scope>NUCLEOTIDE SEQUENCE [LARGE SCALE GENOMIC DNA]</scope>
</reference>
<dbReference type="Proteomes" id="UP000263742">
    <property type="component" value="Segment"/>
</dbReference>
<proteinExistence type="predicted"/>
<protein>
    <submittedName>
        <fullName evidence="1">Uncharacterized protein</fullName>
    </submittedName>
</protein>